<dbReference type="RefSeq" id="WP_100425956.1">
    <property type="nucleotide sequence ID" value="NZ_PGEX01000001.1"/>
</dbReference>
<dbReference type="AlphaFoldDB" id="A0A2M9A8L9"/>
<dbReference type="InterPro" id="IPR036615">
    <property type="entry name" value="Mur_ligase_C_dom_sf"/>
</dbReference>
<feature type="binding site" evidence="2">
    <location>
        <position position="166"/>
    </location>
    <ligand>
        <name>UDP-N-acetyl-alpha-D-muramoyl-L-alanyl-D-glutamate</name>
        <dbReference type="ChEBI" id="CHEBI:83900"/>
    </ligand>
</feature>
<dbReference type="HAMAP" id="MF_00208">
    <property type="entry name" value="MurE"/>
    <property type="match status" value="1"/>
</dbReference>
<dbReference type="InterPro" id="IPR035911">
    <property type="entry name" value="MurE/MurF_N"/>
</dbReference>
<comment type="pathway">
    <text evidence="2 3">Cell wall biogenesis; peptidoglycan biosynthesis.</text>
</comment>
<dbReference type="UniPathway" id="UPA00219"/>
<comment type="cofactor">
    <cofactor evidence="2">
        <name>Mg(2+)</name>
        <dbReference type="ChEBI" id="CHEBI:18420"/>
    </cofactor>
</comment>
<feature type="modified residue" description="N6-carboxylysine" evidence="2">
    <location>
        <position position="206"/>
    </location>
</feature>
<feature type="domain" description="Mur ligase C-terminal" evidence="4">
    <location>
        <begin position="319"/>
        <end position="444"/>
    </location>
</feature>
<feature type="domain" description="Mur ligase central" evidence="5">
    <location>
        <begin position="95"/>
        <end position="295"/>
    </location>
</feature>
<keyword evidence="2" id="KW-0547">Nucleotide-binding</keyword>
<dbReference type="SUPFAM" id="SSF63418">
    <property type="entry name" value="MurE/MurF N-terminal domain"/>
    <property type="match status" value="1"/>
</dbReference>
<evidence type="ECO:0000313" key="7">
    <source>
        <dbReference type="Proteomes" id="UP000231134"/>
    </source>
</evidence>
<dbReference type="GO" id="GO:0000287">
    <property type="term" value="F:magnesium ion binding"/>
    <property type="evidence" value="ECO:0007669"/>
    <property type="project" value="UniProtKB-UniRule"/>
</dbReference>
<feature type="binding site" evidence="2">
    <location>
        <position position="172"/>
    </location>
    <ligand>
        <name>UDP-N-acetyl-alpha-D-muramoyl-L-alanyl-D-glutamate</name>
        <dbReference type="ChEBI" id="CHEBI:83900"/>
    </ligand>
</feature>
<sequence>MLSETVLKNLGIQGLCDDSRKVAPGDLFFAMPGEQAEEFARTALSKGAVAVVGETEAPKDLASKWILVPSVKEERASVAKFFYHDPFSKMRVHAITGTNGKTTSAFLMESMLSSDGRKTALVGTICKKIGDKVIASNLTTPGILELYAFAAEAVEAGCTDFVMEASSHSLYQGRVQGIAYKSALFSNLTEDHLDYHKTMENYFQAKKLLFTRYLAADGVAVINVDDAYGQRLMDEIVVANKVSVSRLGLDGANVVPNSIQSLEDGLVLDVPAISKTPIETRLVGEFNADNVLLVMSWAKSIGISEESIRKALATVKVPGRFEMTFNDGSRRVIVDYAHTPDALERVLRVARSLCKGKLSVVFGCGGDRDRNKRHIMGAIAEQGADFAWVTSDNPRTENPEDIIADIVSGMHSEHFKVIVSREEAIREACQAMQAGDFLVVAGKGHENYQIIGKTKHHFDDHEVILREMK</sequence>
<keyword evidence="7" id="KW-1185">Reference proteome</keyword>
<evidence type="ECO:0000256" key="1">
    <source>
        <dbReference type="ARBA" id="ARBA00005898"/>
    </source>
</evidence>
<dbReference type="GO" id="GO:0005737">
    <property type="term" value="C:cytoplasm"/>
    <property type="evidence" value="ECO:0007669"/>
    <property type="project" value="UniProtKB-SubCell"/>
</dbReference>
<feature type="binding site" evidence="2">
    <location>
        <position position="446"/>
    </location>
    <ligand>
        <name>meso-2,6-diaminopimelate</name>
        <dbReference type="ChEBI" id="CHEBI:57791"/>
    </ligand>
</feature>
<keyword evidence="2 3" id="KW-0573">Peptidoglycan synthesis</keyword>
<comment type="subcellular location">
    <subcellularLocation>
        <location evidence="2 3">Cytoplasm</location>
    </subcellularLocation>
</comment>
<reference evidence="6 7" key="1">
    <citation type="submission" date="2017-11" db="EMBL/GenBank/DDBJ databases">
        <title>Animal gut microbial communities from fecal samples from Wisconsin, USA.</title>
        <authorList>
            <person name="Neumann A."/>
        </authorList>
    </citation>
    <scope>NUCLEOTIDE SEQUENCE [LARGE SCALE GENOMIC DNA]</scope>
    <source>
        <strain evidence="6 7">UWS3</strain>
    </source>
</reference>
<keyword evidence="2" id="KW-0067">ATP-binding</keyword>
<comment type="similarity">
    <text evidence="1 2">Belongs to the MurCDEF family. MurE subfamily.</text>
</comment>
<comment type="function">
    <text evidence="2">Catalyzes the addition of meso-diaminopimelic acid to the nucleotide precursor UDP-N-acetylmuramoyl-L-alanyl-D-glutamate (UMAG) in the biosynthesis of bacterial cell-wall peptidoglycan.</text>
</comment>
<proteinExistence type="inferred from homology"/>
<dbReference type="GO" id="GO:0071555">
    <property type="term" value="P:cell wall organization"/>
    <property type="evidence" value="ECO:0007669"/>
    <property type="project" value="UniProtKB-KW"/>
</dbReference>
<dbReference type="Pfam" id="PF08245">
    <property type="entry name" value="Mur_ligase_M"/>
    <property type="match status" value="1"/>
</dbReference>
<evidence type="ECO:0000259" key="4">
    <source>
        <dbReference type="Pfam" id="PF02875"/>
    </source>
</evidence>
<comment type="catalytic activity">
    <reaction evidence="2">
        <text>UDP-N-acetyl-alpha-D-muramoyl-L-alanyl-D-glutamate + meso-2,6-diaminopimelate + ATP = UDP-N-acetyl-alpha-D-muramoyl-L-alanyl-gamma-D-glutamyl-meso-2,6-diaminopimelate + ADP + phosphate + H(+)</text>
        <dbReference type="Rhea" id="RHEA:23676"/>
        <dbReference type="ChEBI" id="CHEBI:15378"/>
        <dbReference type="ChEBI" id="CHEBI:30616"/>
        <dbReference type="ChEBI" id="CHEBI:43474"/>
        <dbReference type="ChEBI" id="CHEBI:57791"/>
        <dbReference type="ChEBI" id="CHEBI:83900"/>
        <dbReference type="ChEBI" id="CHEBI:83905"/>
        <dbReference type="ChEBI" id="CHEBI:456216"/>
        <dbReference type="EC" id="6.3.2.13"/>
    </reaction>
</comment>
<feature type="binding site" evidence="2">
    <location>
        <position position="19"/>
    </location>
    <ligand>
        <name>UDP-N-acetyl-alpha-D-muramoyl-L-alanyl-D-glutamate</name>
        <dbReference type="ChEBI" id="CHEBI:83900"/>
    </ligand>
</feature>
<gene>
    <name evidence="2" type="primary">murE</name>
    <name evidence="6" type="ORF">BGX16_2081</name>
</gene>
<dbReference type="Proteomes" id="UP000231134">
    <property type="component" value="Unassembled WGS sequence"/>
</dbReference>
<dbReference type="EMBL" id="PGEX01000001">
    <property type="protein sequence ID" value="PJJ42065.1"/>
    <property type="molecule type" value="Genomic_DNA"/>
</dbReference>
<dbReference type="GO" id="GO:0008765">
    <property type="term" value="F:UDP-N-acetylmuramoylalanyl-D-glutamate-2,6-diaminopimelate ligase activity"/>
    <property type="evidence" value="ECO:0007669"/>
    <property type="project" value="UniProtKB-UniRule"/>
</dbReference>
<evidence type="ECO:0000256" key="2">
    <source>
        <dbReference type="HAMAP-Rule" id="MF_00208"/>
    </source>
</evidence>
<feature type="binding site" evidence="2">
    <location>
        <position position="368"/>
    </location>
    <ligand>
        <name>meso-2,6-diaminopimelate</name>
        <dbReference type="ChEBI" id="CHEBI:57791"/>
    </ligand>
</feature>
<dbReference type="Gene3D" id="3.40.1390.10">
    <property type="entry name" value="MurE/MurF, N-terminal domain"/>
    <property type="match status" value="1"/>
</dbReference>
<dbReference type="Gene3D" id="3.90.190.20">
    <property type="entry name" value="Mur ligase, C-terminal domain"/>
    <property type="match status" value="1"/>
</dbReference>
<feature type="binding site" evidence="2">
    <location>
        <begin position="392"/>
        <end position="395"/>
    </location>
    <ligand>
        <name>meso-2,6-diaminopimelate</name>
        <dbReference type="ChEBI" id="CHEBI:57791"/>
    </ligand>
</feature>
<organism evidence="6 7">
    <name type="scientific">Hallerella succinigenes</name>
    <dbReference type="NCBI Taxonomy" id="1896222"/>
    <lineage>
        <taxon>Bacteria</taxon>
        <taxon>Pseudomonadati</taxon>
        <taxon>Fibrobacterota</taxon>
        <taxon>Fibrobacteria</taxon>
        <taxon>Fibrobacterales</taxon>
        <taxon>Fibrobacteraceae</taxon>
        <taxon>Hallerella</taxon>
    </lineage>
</organism>
<evidence type="ECO:0000256" key="3">
    <source>
        <dbReference type="RuleBase" id="RU004135"/>
    </source>
</evidence>
<dbReference type="NCBIfam" id="TIGR01085">
    <property type="entry name" value="murE"/>
    <property type="match status" value="1"/>
</dbReference>
<protein>
    <recommendedName>
        <fullName evidence="2">UDP-N-acetylmuramoyl-L-alanyl-D-glutamate--2,6-diaminopimelate ligase</fullName>
        <ecNumber evidence="2">6.3.2.13</ecNumber>
    </recommendedName>
    <alternativeName>
        <fullName evidence="2">Meso-A2pm-adding enzyme</fullName>
    </alternativeName>
    <alternativeName>
        <fullName evidence="2">Meso-diaminopimelate-adding enzyme</fullName>
    </alternativeName>
    <alternativeName>
        <fullName evidence="2">UDP-MurNAc-L-Ala-D-Glu:meso-diaminopimelate ligase</fullName>
    </alternativeName>
    <alternativeName>
        <fullName evidence="2">UDP-MurNAc-tripeptide synthetase</fullName>
    </alternativeName>
    <alternativeName>
        <fullName evidence="2">UDP-N-acetylmuramyl-tripeptide synthetase</fullName>
    </alternativeName>
</protein>
<dbReference type="NCBIfam" id="NF001126">
    <property type="entry name" value="PRK00139.1-4"/>
    <property type="match status" value="1"/>
</dbReference>
<keyword evidence="2" id="KW-0963">Cytoplasm</keyword>
<dbReference type="InterPro" id="IPR004101">
    <property type="entry name" value="Mur_ligase_C"/>
</dbReference>
<dbReference type="Pfam" id="PF02875">
    <property type="entry name" value="Mur_ligase_C"/>
    <property type="match status" value="1"/>
</dbReference>
<name>A0A2M9A8L9_9BACT</name>
<dbReference type="InterPro" id="IPR013221">
    <property type="entry name" value="Mur_ligase_cen"/>
</dbReference>
<dbReference type="OrthoDB" id="9800958at2"/>
<dbReference type="SUPFAM" id="SSF53244">
    <property type="entry name" value="MurD-like peptide ligases, peptide-binding domain"/>
    <property type="match status" value="1"/>
</dbReference>
<keyword evidence="2" id="KW-0460">Magnesium</keyword>
<dbReference type="EC" id="6.3.2.13" evidence="2"/>
<keyword evidence="2 3" id="KW-0133">Cell shape</keyword>
<feature type="binding site" evidence="2">
    <location>
        <begin position="97"/>
        <end position="103"/>
    </location>
    <ligand>
        <name>ATP</name>
        <dbReference type="ChEBI" id="CHEBI:30616"/>
    </ligand>
</feature>
<dbReference type="InterPro" id="IPR036565">
    <property type="entry name" value="Mur-like_cat_sf"/>
</dbReference>
<comment type="caution">
    <text evidence="6">The sequence shown here is derived from an EMBL/GenBank/DDBJ whole genome shotgun (WGS) entry which is preliminary data.</text>
</comment>
<dbReference type="GO" id="GO:0008360">
    <property type="term" value="P:regulation of cell shape"/>
    <property type="evidence" value="ECO:0007669"/>
    <property type="project" value="UniProtKB-KW"/>
</dbReference>
<feature type="binding site" evidence="2">
    <location>
        <begin position="139"/>
        <end position="140"/>
    </location>
    <ligand>
        <name>UDP-N-acetyl-alpha-D-muramoyl-L-alanyl-D-glutamate</name>
        <dbReference type="ChEBI" id="CHEBI:83900"/>
    </ligand>
</feature>
<keyword evidence="2 3" id="KW-0961">Cell wall biogenesis/degradation</keyword>
<feature type="short sequence motif" description="Meso-diaminopimelate recognition motif" evidence="2">
    <location>
        <begin position="392"/>
        <end position="395"/>
    </location>
</feature>
<evidence type="ECO:0000259" key="5">
    <source>
        <dbReference type="Pfam" id="PF08245"/>
    </source>
</evidence>
<keyword evidence="2 3" id="KW-0132">Cell division</keyword>
<dbReference type="Gene3D" id="3.40.1190.10">
    <property type="entry name" value="Mur-like, catalytic domain"/>
    <property type="match status" value="1"/>
</dbReference>
<keyword evidence="2 6" id="KW-0436">Ligase</keyword>
<feature type="binding site" evidence="2">
    <location>
        <position position="174"/>
    </location>
    <ligand>
        <name>UDP-N-acetyl-alpha-D-muramoyl-L-alanyl-D-glutamate</name>
        <dbReference type="ChEBI" id="CHEBI:83900"/>
    </ligand>
</feature>
<keyword evidence="2 3" id="KW-0131">Cell cycle</keyword>
<dbReference type="PANTHER" id="PTHR23135:SF4">
    <property type="entry name" value="UDP-N-ACETYLMURAMOYL-L-ALANYL-D-GLUTAMATE--2,6-DIAMINOPIMELATE LIGASE MURE HOMOLOG, CHLOROPLASTIC"/>
    <property type="match status" value="1"/>
</dbReference>
<comment type="PTM">
    <text evidence="2">Carboxylation is probably crucial for Mg(2+) binding and, consequently, for the gamma-phosphate positioning of ATP.</text>
</comment>
<evidence type="ECO:0000313" key="6">
    <source>
        <dbReference type="EMBL" id="PJJ42065.1"/>
    </source>
</evidence>
<dbReference type="GO" id="GO:0005524">
    <property type="term" value="F:ATP binding"/>
    <property type="evidence" value="ECO:0007669"/>
    <property type="project" value="UniProtKB-UniRule"/>
</dbReference>
<feature type="binding site" evidence="2">
    <location>
        <position position="442"/>
    </location>
    <ligand>
        <name>meso-2,6-diaminopimelate</name>
        <dbReference type="ChEBI" id="CHEBI:57791"/>
    </ligand>
</feature>
<dbReference type="GO" id="GO:0009252">
    <property type="term" value="P:peptidoglycan biosynthetic process"/>
    <property type="evidence" value="ECO:0007669"/>
    <property type="project" value="UniProtKB-UniRule"/>
</dbReference>
<dbReference type="GO" id="GO:0051301">
    <property type="term" value="P:cell division"/>
    <property type="evidence" value="ECO:0007669"/>
    <property type="project" value="UniProtKB-KW"/>
</dbReference>
<dbReference type="InterPro" id="IPR005761">
    <property type="entry name" value="UDP-N-AcMur-Glu-dNH2Pim_ligase"/>
</dbReference>
<dbReference type="PANTHER" id="PTHR23135">
    <property type="entry name" value="MUR LIGASE FAMILY MEMBER"/>
    <property type="match status" value="1"/>
</dbReference>
<comment type="caution">
    <text evidence="2">Lacks conserved residue(s) required for the propagation of feature annotation.</text>
</comment>
<accession>A0A2M9A8L9</accession>
<dbReference type="SUPFAM" id="SSF53623">
    <property type="entry name" value="MurD-like peptide ligases, catalytic domain"/>
    <property type="match status" value="1"/>
</dbReference>